<dbReference type="InterPro" id="IPR012334">
    <property type="entry name" value="Pectin_lyas_fold"/>
</dbReference>
<keyword evidence="3 5" id="KW-0063">Aspartyl esterase</keyword>
<dbReference type="UniPathway" id="UPA00545">
    <property type="reaction ID" value="UER00823"/>
</dbReference>
<evidence type="ECO:0000256" key="2">
    <source>
        <dbReference type="ARBA" id="ARBA00022801"/>
    </source>
</evidence>
<keyword evidence="5" id="KW-0732">Signal</keyword>
<comment type="pathway">
    <text evidence="5">Glycan metabolism; pectin degradation; 2-dehydro-3-deoxy-D-gluconate from pectin: step 1/5.</text>
</comment>
<evidence type="ECO:0000313" key="8">
    <source>
        <dbReference type="Proteomes" id="UP000036458"/>
    </source>
</evidence>
<keyword evidence="8" id="KW-1185">Reference proteome</keyword>
<feature type="signal peptide" evidence="5">
    <location>
        <begin position="1"/>
        <end position="24"/>
    </location>
</feature>
<evidence type="ECO:0000256" key="1">
    <source>
        <dbReference type="ARBA" id="ARBA00008891"/>
    </source>
</evidence>
<dbReference type="PATRIC" id="fig|1379910.4.peg.998"/>
<dbReference type="RefSeq" id="WP_048919910.1">
    <property type="nucleotide sequence ID" value="NZ_CP010777.1"/>
</dbReference>
<accession>A0A0H4VMH6</accession>
<dbReference type="GO" id="GO:0009279">
    <property type="term" value="C:cell outer membrane"/>
    <property type="evidence" value="ECO:0007669"/>
    <property type="project" value="TreeGrafter"/>
</dbReference>
<feature type="active site" evidence="4">
    <location>
        <position position="182"/>
    </location>
</feature>
<evidence type="ECO:0000256" key="5">
    <source>
        <dbReference type="RuleBase" id="RU000589"/>
    </source>
</evidence>
<sequence length="329" mass="36902">MEFRKTTVLFLLLSVLWGQAQAQAYDFVVAKDGSGQFKTVQEAINAVPDFRKNTTTIFIKKGVYKEKLTLPSTKTAVTLIGEDVQKTILTYDDFASKKNRFGEEMGTTGSTSFFVYGDDFTAQNLTFENSSGPVGQAVAVRVDGDKVHFKNCRFLGFQDTLYPHGEKSRQYYQNCYIEGTTDFIFGWSTAVFENCEIFSKKGGSFVTAASTIEGQPYGFVFLNCRLTGDAPEKSYYLGRPWRPFAKTVFINSYLGKHINPAGWHNWNKPEAEKQVLYAEYNSTGPGASKTERVKWAKQLTAEQAKDYTLEKIFGDWNPLAVKSAPQAGK</sequence>
<dbReference type="Gene3D" id="2.160.20.10">
    <property type="entry name" value="Single-stranded right-handed beta-helix, Pectin lyase-like"/>
    <property type="match status" value="1"/>
</dbReference>
<organism evidence="7 8">
    <name type="scientific">Rufibacter radiotolerans</name>
    <dbReference type="NCBI Taxonomy" id="1379910"/>
    <lineage>
        <taxon>Bacteria</taxon>
        <taxon>Pseudomonadati</taxon>
        <taxon>Bacteroidota</taxon>
        <taxon>Cytophagia</taxon>
        <taxon>Cytophagales</taxon>
        <taxon>Hymenobacteraceae</taxon>
        <taxon>Rufibacter</taxon>
    </lineage>
</organism>
<dbReference type="PANTHER" id="PTHR31321">
    <property type="entry name" value="ACYL-COA THIOESTER HYDROLASE YBHC-RELATED"/>
    <property type="match status" value="1"/>
</dbReference>
<evidence type="ECO:0000256" key="3">
    <source>
        <dbReference type="ARBA" id="ARBA00023085"/>
    </source>
</evidence>
<evidence type="ECO:0000259" key="6">
    <source>
        <dbReference type="Pfam" id="PF01095"/>
    </source>
</evidence>
<dbReference type="FunFam" id="2.160.20.10:FF:000052">
    <property type="entry name" value="Pectinesterase"/>
    <property type="match status" value="1"/>
</dbReference>
<feature type="chain" id="PRO_5005118836" description="Pectinesterase" evidence="5">
    <location>
        <begin position="25"/>
        <end position="329"/>
    </location>
</feature>
<comment type="catalytic activity">
    <reaction evidence="5">
        <text>[(1-&gt;4)-alpha-D-galacturonosyl methyl ester](n) + n H2O = [(1-&gt;4)-alpha-D-galacturonosyl](n) + n methanol + n H(+)</text>
        <dbReference type="Rhea" id="RHEA:22380"/>
        <dbReference type="Rhea" id="RHEA-COMP:14570"/>
        <dbReference type="Rhea" id="RHEA-COMP:14573"/>
        <dbReference type="ChEBI" id="CHEBI:15377"/>
        <dbReference type="ChEBI" id="CHEBI:15378"/>
        <dbReference type="ChEBI" id="CHEBI:17790"/>
        <dbReference type="ChEBI" id="CHEBI:140522"/>
        <dbReference type="ChEBI" id="CHEBI:140523"/>
        <dbReference type="EC" id="3.1.1.11"/>
    </reaction>
</comment>
<dbReference type="InterPro" id="IPR000070">
    <property type="entry name" value="Pectinesterase_cat"/>
</dbReference>
<dbReference type="SUPFAM" id="SSF51126">
    <property type="entry name" value="Pectin lyase-like"/>
    <property type="match status" value="1"/>
</dbReference>
<dbReference type="GO" id="GO:0042545">
    <property type="term" value="P:cell wall modification"/>
    <property type="evidence" value="ECO:0007669"/>
    <property type="project" value="UniProtKB-UniRule"/>
</dbReference>
<evidence type="ECO:0000256" key="4">
    <source>
        <dbReference type="PROSITE-ProRule" id="PRU10040"/>
    </source>
</evidence>
<dbReference type="PROSITE" id="PS00503">
    <property type="entry name" value="PECTINESTERASE_2"/>
    <property type="match status" value="1"/>
</dbReference>
<protein>
    <recommendedName>
        <fullName evidence="5">Pectinesterase</fullName>
        <ecNumber evidence="5">3.1.1.11</ecNumber>
    </recommendedName>
</protein>
<dbReference type="InterPro" id="IPR011050">
    <property type="entry name" value="Pectin_lyase_fold/virulence"/>
</dbReference>
<reference evidence="7 8" key="1">
    <citation type="submission" date="2015-01" db="EMBL/GenBank/DDBJ databases">
        <title>Rufibacter sp./DG31D/ whole genome sequencing.</title>
        <authorList>
            <person name="Kim M.K."/>
            <person name="Srinivasan S."/>
            <person name="Lee J.-J."/>
        </authorList>
    </citation>
    <scope>NUCLEOTIDE SEQUENCE [LARGE SCALE GENOMIC DNA]</scope>
    <source>
        <strain evidence="7 8">DG31D</strain>
    </source>
</reference>
<dbReference type="InterPro" id="IPR033131">
    <property type="entry name" value="Pectinesterase_Asp_AS"/>
</dbReference>
<dbReference type="EC" id="3.1.1.11" evidence="5"/>
<dbReference type="GO" id="GO:0045490">
    <property type="term" value="P:pectin catabolic process"/>
    <property type="evidence" value="ECO:0007669"/>
    <property type="project" value="UniProtKB-UniRule"/>
</dbReference>
<dbReference type="GO" id="GO:0030599">
    <property type="term" value="F:pectinesterase activity"/>
    <property type="evidence" value="ECO:0007669"/>
    <property type="project" value="UniProtKB-UniRule"/>
</dbReference>
<feature type="domain" description="Pectinesterase catalytic" evidence="6">
    <location>
        <begin position="26"/>
        <end position="312"/>
    </location>
</feature>
<comment type="similarity">
    <text evidence="1">Belongs to the pectinesterase family.</text>
</comment>
<gene>
    <name evidence="7" type="ORF">TH63_04595</name>
</gene>
<name>A0A0H4VMH6_9BACT</name>
<dbReference type="EMBL" id="CP010777">
    <property type="protein sequence ID" value="AKQ45077.1"/>
    <property type="molecule type" value="Genomic_DNA"/>
</dbReference>
<dbReference type="OrthoDB" id="9804686at2"/>
<keyword evidence="2 5" id="KW-0378">Hydrolase</keyword>
<proteinExistence type="inferred from homology"/>
<dbReference type="AlphaFoldDB" id="A0A0H4VMH6"/>
<evidence type="ECO:0000313" key="7">
    <source>
        <dbReference type="EMBL" id="AKQ45077.1"/>
    </source>
</evidence>
<dbReference type="Pfam" id="PF01095">
    <property type="entry name" value="Pectinesterase"/>
    <property type="match status" value="1"/>
</dbReference>
<dbReference type="PANTHER" id="PTHR31321:SF57">
    <property type="entry name" value="PECTINESTERASE 53-RELATED"/>
    <property type="match status" value="1"/>
</dbReference>
<dbReference type="Proteomes" id="UP000036458">
    <property type="component" value="Chromosome"/>
</dbReference>
<dbReference type="STRING" id="1379910.TH63_04595"/>
<dbReference type="KEGG" id="ruf:TH63_04595"/>